<evidence type="ECO:0000313" key="1">
    <source>
        <dbReference type="EMBL" id="KAB2103775.1"/>
    </source>
</evidence>
<sequence>MDTVDEVFGNMARSMTNVIRTYGMTNYTGVSDAGPARGTMWFTSTCVHIRWSWIAGPAVMIGMSGIFLVLVHIESRGTETERLWKSSVLALLFCEMDSKVVDKAHPIHKSILNEVAKSTRVSFGKGREVLKLVVR</sequence>
<accession>A0ACB6FH74</accession>
<proteinExistence type="predicted"/>
<name>A0ACB6FH74_9PLEO</name>
<dbReference type="EMBL" id="PDWZ02000008">
    <property type="protein sequence ID" value="KAB2103775.1"/>
    <property type="molecule type" value="Genomic_DNA"/>
</dbReference>
<dbReference type="Proteomes" id="UP000293547">
    <property type="component" value="Unassembled WGS sequence"/>
</dbReference>
<protein>
    <submittedName>
        <fullName evidence="1">Uncharacterized protein</fullName>
    </submittedName>
</protein>
<evidence type="ECO:0000313" key="2">
    <source>
        <dbReference type="Proteomes" id="UP000293547"/>
    </source>
</evidence>
<keyword evidence="2" id="KW-1185">Reference proteome</keyword>
<gene>
    <name evidence="1" type="ORF">AG0111_0g8669</name>
</gene>
<organism evidence="1 2">
    <name type="scientific">Alternaria gaisen</name>
    <dbReference type="NCBI Taxonomy" id="167740"/>
    <lineage>
        <taxon>Eukaryota</taxon>
        <taxon>Fungi</taxon>
        <taxon>Dikarya</taxon>
        <taxon>Ascomycota</taxon>
        <taxon>Pezizomycotina</taxon>
        <taxon>Dothideomycetes</taxon>
        <taxon>Pleosporomycetidae</taxon>
        <taxon>Pleosporales</taxon>
        <taxon>Pleosporineae</taxon>
        <taxon>Pleosporaceae</taxon>
        <taxon>Alternaria</taxon>
        <taxon>Alternaria sect. Alternaria</taxon>
    </lineage>
</organism>
<comment type="caution">
    <text evidence="1">The sequence shown here is derived from an EMBL/GenBank/DDBJ whole genome shotgun (WGS) entry which is preliminary data.</text>
</comment>
<reference evidence="1 2" key="1">
    <citation type="journal article" date="2019" name="bioRxiv">
        <title>Genomics, evolutionary history and diagnostics of the Alternaria alternata species group including apple and Asian pear pathotypes.</title>
        <authorList>
            <person name="Armitage A.D."/>
            <person name="Cockerton H.M."/>
            <person name="Sreenivasaprasad S."/>
            <person name="Woodhall J.W."/>
            <person name="Lane C.R."/>
            <person name="Harrison R.J."/>
            <person name="Clarkson J.P."/>
        </authorList>
    </citation>
    <scope>NUCLEOTIDE SEQUENCE [LARGE SCALE GENOMIC DNA]</scope>
    <source>
        <strain evidence="1 2">FERA 650</strain>
    </source>
</reference>